<dbReference type="PANTHER" id="PTHR30399">
    <property type="entry name" value="UNCHARACTERIZED PROTEIN YGJP"/>
    <property type="match status" value="1"/>
</dbReference>
<dbReference type="CDD" id="cd07344">
    <property type="entry name" value="M48_yhfN_like"/>
    <property type="match status" value="1"/>
</dbReference>
<comment type="caution">
    <text evidence="2">The sequence shown here is derived from an EMBL/GenBank/DDBJ whole genome shotgun (WGS) entry which is preliminary data.</text>
</comment>
<gene>
    <name evidence="2" type="ORF">BSOLF_1252</name>
</gene>
<sequence length="251" mass="30369">MSKKIHESEQFALSDFLPFTLWVVVEYKSIRHLYIQIKEDPAWPYVLVRAPLKTHRDEILRILYKRRAWLEEKIRRFLQKKGEQKLHWIVGQSGQEKACWIELFGERRFLFWKESEAEKRPLALLQSAALYFYVPSYVTAEKRNVLLEDWLKSMLLSVIMELVAMWAPRMGVTVEEVRIRKMRTRWGTCIPAKKRLWFSLMLVHKNKEAIEYVVVHELAHLLEPSHNARFWDIVEQYIPEWREIRRSLRYG</sequence>
<dbReference type="Proteomes" id="UP000244338">
    <property type="component" value="Unassembled WGS sequence"/>
</dbReference>
<proteinExistence type="predicted"/>
<dbReference type="GO" id="GO:0006508">
    <property type="term" value="P:proteolysis"/>
    <property type="evidence" value="ECO:0007669"/>
    <property type="project" value="UniProtKB-KW"/>
</dbReference>
<accession>A0A2R6Y4G1</accession>
<evidence type="ECO:0000259" key="1">
    <source>
        <dbReference type="Pfam" id="PF01863"/>
    </source>
</evidence>
<name>A0A2R6Y4G1_9BACL</name>
<dbReference type="PANTHER" id="PTHR30399:SF1">
    <property type="entry name" value="UTP PYROPHOSPHATASE"/>
    <property type="match status" value="1"/>
</dbReference>
<reference evidence="3" key="1">
    <citation type="journal article" date="2018" name="Sci. Rep.">
        <title>Lignite coal burning seam in the remote Altai Mountains harbors a hydrogen-driven thermophilic microbial community.</title>
        <authorList>
            <person name="Kadnikov V.V."/>
            <person name="Mardanov A.V."/>
            <person name="Ivasenko D.A."/>
            <person name="Antsiferov D.V."/>
            <person name="Beletsky A.V."/>
            <person name="Karnachuk O.V."/>
            <person name="Ravin N.V."/>
        </authorList>
    </citation>
    <scope>NUCLEOTIDE SEQUENCE [LARGE SCALE GENOMIC DNA]</scope>
</reference>
<dbReference type="InterPro" id="IPR002725">
    <property type="entry name" value="YgjP-like_metallopeptidase"/>
</dbReference>
<keyword evidence="2" id="KW-0645">Protease</keyword>
<dbReference type="Gene3D" id="3.30.2010.10">
    <property type="entry name" value="Metalloproteases ('zincins'), catalytic domain"/>
    <property type="match status" value="1"/>
</dbReference>
<dbReference type="EMBL" id="PEBX01000005">
    <property type="protein sequence ID" value="PTQ57548.1"/>
    <property type="molecule type" value="Genomic_DNA"/>
</dbReference>
<keyword evidence="2" id="KW-0482">Metalloprotease</keyword>
<dbReference type="GO" id="GO:0008237">
    <property type="term" value="F:metallopeptidase activity"/>
    <property type="evidence" value="ECO:0007669"/>
    <property type="project" value="UniProtKB-KW"/>
</dbReference>
<evidence type="ECO:0000313" key="2">
    <source>
        <dbReference type="EMBL" id="PTQ57548.1"/>
    </source>
</evidence>
<evidence type="ECO:0000313" key="3">
    <source>
        <dbReference type="Proteomes" id="UP000244338"/>
    </source>
</evidence>
<keyword evidence="2" id="KW-0378">Hydrolase</keyword>
<protein>
    <submittedName>
        <fullName evidence="2">Zinc metalloprotease</fullName>
    </submittedName>
</protein>
<dbReference type="InterPro" id="IPR053136">
    <property type="entry name" value="UTP_pyrophosphatase-like"/>
</dbReference>
<dbReference type="Pfam" id="PF01863">
    <property type="entry name" value="YgjP-like"/>
    <property type="match status" value="1"/>
</dbReference>
<dbReference type="AlphaFoldDB" id="A0A2R6Y4G1"/>
<organism evidence="2 3">
    <name type="scientific">Candidatus Carbonibacillus altaicus</name>
    <dbReference type="NCBI Taxonomy" id="2163959"/>
    <lineage>
        <taxon>Bacteria</taxon>
        <taxon>Bacillati</taxon>
        <taxon>Bacillota</taxon>
        <taxon>Bacilli</taxon>
        <taxon>Bacillales</taxon>
        <taxon>Candidatus Carbonibacillus</taxon>
    </lineage>
</organism>
<feature type="domain" description="YgjP-like metallopeptidase" evidence="1">
    <location>
        <begin position="33"/>
        <end position="249"/>
    </location>
</feature>